<dbReference type="SUPFAM" id="SSF54719">
    <property type="entry name" value="Fe,Mn superoxide dismutase (SOD), C-terminal domain"/>
    <property type="match status" value="1"/>
</dbReference>
<gene>
    <name evidence="7" type="ORF">BAMA_13820</name>
</gene>
<evidence type="ECO:0000313" key="8">
    <source>
        <dbReference type="Proteomes" id="UP000027822"/>
    </source>
</evidence>
<dbReference type="PANTHER" id="PTHR11404:SF6">
    <property type="entry name" value="SUPEROXIDE DISMUTASE [MN], MITOCHONDRIAL"/>
    <property type="match status" value="1"/>
</dbReference>
<dbReference type="GO" id="GO:0004784">
    <property type="term" value="F:superoxide dismutase activity"/>
    <property type="evidence" value="ECO:0007669"/>
    <property type="project" value="UniProtKB-EC"/>
</dbReference>
<feature type="domain" description="Manganese/iron superoxide dismutase N-terminal" evidence="5">
    <location>
        <begin position="103"/>
        <end position="183"/>
    </location>
</feature>
<dbReference type="EC" id="1.15.1.1" evidence="2"/>
<evidence type="ECO:0000256" key="3">
    <source>
        <dbReference type="ARBA" id="ARBA00022723"/>
    </source>
</evidence>
<evidence type="ECO:0000256" key="1">
    <source>
        <dbReference type="ARBA" id="ARBA00008714"/>
    </source>
</evidence>
<evidence type="ECO:0000259" key="6">
    <source>
        <dbReference type="Pfam" id="PF02777"/>
    </source>
</evidence>
<dbReference type="InterPro" id="IPR001189">
    <property type="entry name" value="Mn/Fe_SOD"/>
</dbReference>
<dbReference type="EMBL" id="JOTN01000003">
    <property type="protein sequence ID" value="KEK20493.1"/>
    <property type="molecule type" value="Genomic_DNA"/>
</dbReference>
<dbReference type="Proteomes" id="UP000027822">
    <property type="component" value="Unassembled WGS sequence"/>
</dbReference>
<comment type="similarity">
    <text evidence="1">Belongs to the iron/manganese superoxide dismutase family.</text>
</comment>
<dbReference type="Pfam" id="PF02777">
    <property type="entry name" value="Sod_Fe_C"/>
    <property type="match status" value="1"/>
</dbReference>
<proteinExistence type="inferred from homology"/>
<comment type="caution">
    <text evidence="7">The sequence shown here is derived from an EMBL/GenBank/DDBJ whole genome shotgun (WGS) entry which is preliminary data.</text>
</comment>
<dbReference type="OrthoDB" id="9803125at2"/>
<dbReference type="eggNOG" id="COG0605">
    <property type="taxonomic scope" value="Bacteria"/>
</dbReference>
<dbReference type="PANTHER" id="PTHR11404">
    <property type="entry name" value="SUPEROXIDE DISMUTASE 2"/>
    <property type="match status" value="1"/>
</dbReference>
<evidence type="ECO:0000313" key="7">
    <source>
        <dbReference type="EMBL" id="KEK20493.1"/>
    </source>
</evidence>
<keyword evidence="8" id="KW-1185">Reference proteome</keyword>
<dbReference type="FunFam" id="1.10.287.990:FF:000001">
    <property type="entry name" value="Superoxide dismutase"/>
    <property type="match status" value="1"/>
</dbReference>
<keyword evidence="4" id="KW-0560">Oxidoreductase</keyword>
<dbReference type="FunFam" id="3.55.40.20:FF:000004">
    <property type="entry name" value="Superoxide dismutase [Fe]"/>
    <property type="match status" value="1"/>
</dbReference>
<organism evidence="7 8">
    <name type="scientific">Bacillus manliponensis</name>
    <dbReference type="NCBI Taxonomy" id="574376"/>
    <lineage>
        <taxon>Bacteria</taxon>
        <taxon>Bacillati</taxon>
        <taxon>Bacillota</taxon>
        <taxon>Bacilli</taxon>
        <taxon>Bacillales</taxon>
        <taxon>Bacillaceae</taxon>
        <taxon>Bacillus</taxon>
        <taxon>Bacillus cereus group</taxon>
    </lineage>
</organism>
<sequence>MGQQEVFVDYFHEVEHWCESVLHVLDNRAAEVYDVHMLASKIQMLLERIREDNCERDVEFVYEISDDVEHIQHYLEEALTVDSRHYAVYERSYASPSVPIGGHTLPPLPYPYHALEPYISKEIMMLHHDKHHRSYVEGLNKAENMMEKARSTNQYDLLKHWEREAAFHGSGHYLHTIFWNNMKKGGGGRPKGDLSRQIEKDFGSFLRFQKHFTEAASKVEGSGWAILVWAPRAGRLEILQSTLHQLFTQWDTIPLLVIDVWEHAYYLQYKNRKEEYIQNWWNVVNWDDVMKRFQNAKELQWVPY</sequence>
<dbReference type="RefSeq" id="WP_034636605.1">
    <property type="nucleotide sequence ID" value="NZ_CBCSJC010000004.1"/>
</dbReference>
<dbReference type="InterPro" id="IPR036324">
    <property type="entry name" value="Mn/Fe_SOD_N_sf"/>
</dbReference>
<keyword evidence="3" id="KW-0479">Metal-binding</keyword>
<evidence type="ECO:0000259" key="5">
    <source>
        <dbReference type="Pfam" id="PF00081"/>
    </source>
</evidence>
<dbReference type="STRING" id="574376.BAMA_13820"/>
<dbReference type="Pfam" id="PF00081">
    <property type="entry name" value="Sod_Fe_N"/>
    <property type="match status" value="1"/>
</dbReference>
<dbReference type="InterPro" id="IPR019833">
    <property type="entry name" value="Mn/Fe_SOD_BS"/>
</dbReference>
<dbReference type="InterPro" id="IPR050265">
    <property type="entry name" value="Fe/Mn_Superoxide_Dismutase"/>
</dbReference>
<name>A0A073KDX8_9BACI</name>
<accession>A0A073KDX8</accession>
<evidence type="ECO:0000256" key="4">
    <source>
        <dbReference type="ARBA" id="ARBA00023002"/>
    </source>
</evidence>
<dbReference type="Gene3D" id="1.10.287.990">
    <property type="entry name" value="Fe,Mn superoxide dismutase (SOD) domain"/>
    <property type="match status" value="1"/>
</dbReference>
<protein>
    <recommendedName>
        <fullName evidence="2">superoxide dismutase</fullName>
        <ecNumber evidence="2">1.15.1.1</ecNumber>
    </recommendedName>
</protein>
<dbReference type="Gene3D" id="3.55.40.20">
    <property type="entry name" value="Iron/manganese superoxide dismutase, C-terminal domain"/>
    <property type="match status" value="1"/>
</dbReference>
<dbReference type="AlphaFoldDB" id="A0A073KDX8"/>
<feature type="domain" description="Manganese/iron superoxide dismutase C-terminal" evidence="6">
    <location>
        <begin position="190"/>
        <end position="292"/>
    </location>
</feature>
<dbReference type="PROSITE" id="PS00088">
    <property type="entry name" value="SOD_MN"/>
    <property type="match status" value="1"/>
</dbReference>
<dbReference type="InterPro" id="IPR019832">
    <property type="entry name" value="Mn/Fe_SOD_C"/>
</dbReference>
<dbReference type="InterPro" id="IPR036314">
    <property type="entry name" value="SOD_C_sf"/>
</dbReference>
<dbReference type="SUPFAM" id="SSF46609">
    <property type="entry name" value="Fe,Mn superoxide dismutase (SOD), N-terminal domain"/>
    <property type="match status" value="1"/>
</dbReference>
<dbReference type="GO" id="GO:0046872">
    <property type="term" value="F:metal ion binding"/>
    <property type="evidence" value="ECO:0007669"/>
    <property type="project" value="UniProtKB-KW"/>
</dbReference>
<dbReference type="InterPro" id="IPR019831">
    <property type="entry name" value="Mn/Fe_SOD_N"/>
</dbReference>
<dbReference type="PRINTS" id="PR01703">
    <property type="entry name" value="MNSODISMTASE"/>
</dbReference>
<reference evidence="7 8" key="1">
    <citation type="submission" date="2014-06" db="EMBL/GenBank/DDBJ databases">
        <title>Draft genome sequence of Bacillus manliponensis JCM 15802 (MCCC 1A00708).</title>
        <authorList>
            <person name="Lai Q."/>
            <person name="Liu Y."/>
            <person name="Shao Z."/>
        </authorList>
    </citation>
    <scope>NUCLEOTIDE SEQUENCE [LARGE SCALE GENOMIC DNA]</scope>
    <source>
        <strain evidence="7 8">JCM 15802</strain>
    </source>
</reference>
<evidence type="ECO:0000256" key="2">
    <source>
        <dbReference type="ARBA" id="ARBA00012682"/>
    </source>
</evidence>